<dbReference type="OrthoDB" id="1524522at2"/>
<gene>
    <name evidence="1" type="ORF">DHW03_02525</name>
</gene>
<organism evidence="1 2">
    <name type="scientific">Pedobacter yonginense</name>
    <dbReference type="NCBI Taxonomy" id="651869"/>
    <lineage>
        <taxon>Bacteria</taxon>
        <taxon>Pseudomonadati</taxon>
        <taxon>Bacteroidota</taxon>
        <taxon>Sphingobacteriia</taxon>
        <taxon>Sphingobacteriales</taxon>
        <taxon>Sphingobacteriaceae</taxon>
        <taxon>Pedobacter</taxon>
    </lineage>
</organism>
<dbReference type="AlphaFoldDB" id="A0A317ERK2"/>
<name>A0A317ERK2_9SPHI</name>
<proteinExistence type="predicted"/>
<sequence length="116" mass="12683">MKKLTLLFVLLTAGYLLKAQTLILAKDAKDYIGKTVTICDSVYSTKALDKITLINLGGAYPKELLTLVVNKEDVAKFSSEPASMYLGNKICVTGIITEFKGKTQIVVTEPKQIVVK</sequence>
<accession>A0A317ERK2</accession>
<comment type="caution">
    <text evidence="1">The sequence shown here is derived from an EMBL/GenBank/DDBJ whole genome shotgun (WGS) entry which is preliminary data.</text>
</comment>
<protein>
    <recommendedName>
        <fullName evidence="3">DNA-binding protein</fullName>
    </recommendedName>
</protein>
<evidence type="ECO:0000313" key="2">
    <source>
        <dbReference type="Proteomes" id="UP000245379"/>
    </source>
</evidence>
<reference evidence="1 2" key="1">
    <citation type="submission" date="2018-05" db="EMBL/GenBank/DDBJ databases">
        <title>Pedobacter paludis sp. nov., isolated from wetland soil.</title>
        <authorList>
            <person name="Zhang Y."/>
            <person name="Wang G."/>
        </authorList>
    </citation>
    <scope>NUCLEOTIDE SEQUENCE [LARGE SCALE GENOMIC DNA]</scope>
    <source>
        <strain evidence="1 2">KCTC22721</strain>
    </source>
</reference>
<dbReference type="RefSeq" id="WP_109924167.1">
    <property type="nucleotide sequence ID" value="NZ_QGNZ01000001.1"/>
</dbReference>
<keyword evidence="2" id="KW-1185">Reference proteome</keyword>
<dbReference type="Proteomes" id="UP000245379">
    <property type="component" value="Unassembled WGS sequence"/>
</dbReference>
<evidence type="ECO:0008006" key="3">
    <source>
        <dbReference type="Google" id="ProtNLM"/>
    </source>
</evidence>
<evidence type="ECO:0000313" key="1">
    <source>
        <dbReference type="EMBL" id="PWS28737.1"/>
    </source>
</evidence>
<dbReference type="EMBL" id="QGNZ01000001">
    <property type="protein sequence ID" value="PWS28737.1"/>
    <property type="molecule type" value="Genomic_DNA"/>
</dbReference>